<keyword evidence="2 3" id="KW-0802">TPR repeat</keyword>
<evidence type="ECO:0000256" key="2">
    <source>
        <dbReference type="ARBA" id="ARBA00022803"/>
    </source>
</evidence>
<gene>
    <name evidence="4" type="ORF">BES34_020120</name>
</gene>
<protein>
    <submittedName>
        <fullName evidence="4">Tetratricopeptide repeat protein</fullName>
    </submittedName>
</protein>
<name>A0ABX4YDG0_9LEPT</name>
<dbReference type="Pfam" id="PF13181">
    <property type="entry name" value="TPR_8"/>
    <property type="match status" value="1"/>
</dbReference>
<reference evidence="4" key="1">
    <citation type="submission" date="2018-01" db="EMBL/GenBank/DDBJ databases">
        <title>Genomic characterization of Leptospira inadai serogroup Lyme isolated from captured rat in Brazil and comparative analysis with human reference strain.</title>
        <authorList>
            <person name="Moreno L.Z."/>
            <person name="Loureiro A.P."/>
            <person name="Miraglia F."/>
            <person name="Kremer F.S."/>
            <person name="Eslabao M.R."/>
            <person name="Dellagostin O.A."/>
            <person name="Lilenbaum W."/>
            <person name="Moreno A.M."/>
        </authorList>
    </citation>
    <scope>NUCLEOTIDE SEQUENCE [LARGE SCALE GENOMIC DNA]</scope>
    <source>
        <strain evidence="4">M34/99</strain>
    </source>
</reference>
<dbReference type="Proteomes" id="UP000094669">
    <property type="component" value="Unassembled WGS sequence"/>
</dbReference>
<evidence type="ECO:0000313" key="5">
    <source>
        <dbReference type="Proteomes" id="UP000094669"/>
    </source>
</evidence>
<dbReference type="InterPro" id="IPR011990">
    <property type="entry name" value="TPR-like_helical_dom_sf"/>
</dbReference>
<dbReference type="PANTHER" id="PTHR44858:SF1">
    <property type="entry name" value="UDP-N-ACETYLGLUCOSAMINE--PEPTIDE N-ACETYLGLUCOSAMINYLTRANSFERASE SPINDLY-RELATED"/>
    <property type="match status" value="1"/>
</dbReference>
<dbReference type="Pfam" id="PF00515">
    <property type="entry name" value="TPR_1"/>
    <property type="match status" value="1"/>
</dbReference>
<feature type="repeat" description="TPR" evidence="3">
    <location>
        <begin position="94"/>
        <end position="127"/>
    </location>
</feature>
<dbReference type="EMBL" id="MCRM02000035">
    <property type="protein sequence ID" value="PNV72142.1"/>
    <property type="molecule type" value="Genomic_DNA"/>
</dbReference>
<dbReference type="SUPFAM" id="SSF48452">
    <property type="entry name" value="TPR-like"/>
    <property type="match status" value="1"/>
</dbReference>
<dbReference type="Pfam" id="PF13432">
    <property type="entry name" value="TPR_16"/>
    <property type="match status" value="1"/>
</dbReference>
<dbReference type="SMART" id="SM00028">
    <property type="entry name" value="TPR"/>
    <property type="match status" value="3"/>
</dbReference>
<keyword evidence="1" id="KW-0677">Repeat</keyword>
<sequence>MKYSKRLCIILSIIVVVLSCKSNVEKGKELNAEGVKLMSTDPEKAVLKFKEAATLNPNVPDYISNAGTAYLNQKKIPEALQEFNTAIKIDPAYGPAYYNRGTIYSSQGKYYPAIEDYREALRLSGEIPEIIYNLALAYENVKNDKLAIESYSRFIEIAPSNLEPAIEEAKSRIEKLVSLKAEIPTEKRKTNKKRRKK</sequence>
<evidence type="ECO:0000256" key="3">
    <source>
        <dbReference type="PROSITE-ProRule" id="PRU00339"/>
    </source>
</evidence>
<dbReference type="PANTHER" id="PTHR44858">
    <property type="entry name" value="TETRATRICOPEPTIDE REPEAT PROTEIN 6"/>
    <property type="match status" value="1"/>
</dbReference>
<keyword evidence="5" id="KW-1185">Reference proteome</keyword>
<evidence type="ECO:0000313" key="4">
    <source>
        <dbReference type="EMBL" id="PNV72142.1"/>
    </source>
</evidence>
<proteinExistence type="predicted"/>
<comment type="caution">
    <text evidence="4">The sequence shown here is derived from an EMBL/GenBank/DDBJ whole genome shotgun (WGS) entry which is preliminary data.</text>
</comment>
<dbReference type="PROSITE" id="PS51257">
    <property type="entry name" value="PROKAR_LIPOPROTEIN"/>
    <property type="match status" value="1"/>
</dbReference>
<feature type="repeat" description="TPR" evidence="3">
    <location>
        <begin position="60"/>
        <end position="93"/>
    </location>
</feature>
<dbReference type="PROSITE" id="PS50005">
    <property type="entry name" value="TPR"/>
    <property type="match status" value="3"/>
</dbReference>
<organism evidence="4 5">
    <name type="scientific">Leptospira inadai serovar Lyme</name>
    <dbReference type="NCBI Taxonomy" id="293084"/>
    <lineage>
        <taxon>Bacteria</taxon>
        <taxon>Pseudomonadati</taxon>
        <taxon>Spirochaetota</taxon>
        <taxon>Spirochaetia</taxon>
        <taxon>Leptospirales</taxon>
        <taxon>Leptospiraceae</taxon>
        <taxon>Leptospira</taxon>
    </lineage>
</organism>
<accession>A0ABX4YDG0</accession>
<feature type="repeat" description="TPR" evidence="3">
    <location>
        <begin position="128"/>
        <end position="161"/>
    </location>
</feature>
<dbReference type="PROSITE" id="PS50293">
    <property type="entry name" value="TPR_REGION"/>
    <property type="match status" value="1"/>
</dbReference>
<evidence type="ECO:0000256" key="1">
    <source>
        <dbReference type="ARBA" id="ARBA00022737"/>
    </source>
</evidence>
<dbReference type="InterPro" id="IPR050498">
    <property type="entry name" value="Ycf3"/>
</dbReference>
<dbReference type="InterPro" id="IPR019734">
    <property type="entry name" value="TPR_rpt"/>
</dbReference>
<dbReference type="Gene3D" id="1.25.40.10">
    <property type="entry name" value="Tetratricopeptide repeat domain"/>
    <property type="match status" value="2"/>
</dbReference>